<dbReference type="EMBL" id="JARKHS020013852">
    <property type="protein sequence ID" value="KAK8775658.1"/>
    <property type="molecule type" value="Genomic_DNA"/>
</dbReference>
<proteinExistence type="predicted"/>
<dbReference type="InterPro" id="IPR053134">
    <property type="entry name" value="RNA-dir_DNA_polymerase"/>
</dbReference>
<evidence type="ECO:0000313" key="2">
    <source>
        <dbReference type="EMBL" id="KAK8775658.1"/>
    </source>
</evidence>
<evidence type="ECO:0000313" key="3">
    <source>
        <dbReference type="Proteomes" id="UP001321473"/>
    </source>
</evidence>
<dbReference type="Proteomes" id="UP001321473">
    <property type="component" value="Unassembled WGS sequence"/>
</dbReference>
<dbReference type="GO" id="GO:0071897">
    <property type="term" value="P:DNA biosynthetic process"/>
    <property type="evidence" value="ECO:0007669"/>
    <property type="project" value="UniProtKB-ARBA"/>
</dbReference>
<dbReference type="AlphaFoldDB" id="A0AAQ4EM55"/>
<comment type="caution">
    <text evidence="2">The sequence shown here is derived from an EMBL/GenBank/DDBJ whole genome shotgun (WGS) entry which is preliminary data.</text>
</comment>
<keyword evidence="3" id="KW-1185">Reference proteome</keyword>
<keyword evidence="1" id="KW-0472">Membrane</keyword>
<evidence type="ECO:0000256" key="1">
    <source>
        <dbReference type="SAM" id="Phobius"/>
    </source>
</evidence>
<dbReference type="SUPFAM" id="SSF56672">
    <property type="entry name" value="DNA/RNA polymerases"/>
    <property type="match status" value="1"/>
</dbReference>
<keyword evidence="1" id="KW-0812">Transmembrane</keyword>
<dbReference type="InterPro" id="IPR043502">
    <property type="entry name" value="DNA/RNA_pol_sf"/>
</dbReference>
<sequence length="214" mass="24124">MRIVKAEFEAMFLEGIARRFDGPCASPLHLVPKKTEGWLPCGDYRALNGRTIPDRYPVHHKQDFAQRIYGCHVFSVLDLKAYTQIPVNPDYLSFPFTPQLLCAGIVGILAVYSNSNYKSQQNRKPIFVLKDYVPGTLVEYDEGGQVVSFALSSLSGVLCLVAAAFLALHVLLYIDRYAQCRDDPMRRHCFCALAEGAARLYRYDRVTCLQVLHG</sequence>
<keyword evidence="1" id="KW-1133">Transmembrane helix</keyword>
<name>A0AAQ4EM55_AMBAM</name>
<dbReference type="Gene3D" id="3.10.10.10">
    <property type="entry name" value="HIV Type 1 Reverse Transcriptase, subunit A, domain 1"/>
    <property type="match status" value="1"/>
</dbReference>
<feature type="transmembrane region" description="Helical" evidence="1">
    <location>
        <begin position="91"/>
        <end position="112"/>
    </location>
</feature>
<dbReference type="PANTHER" id="PTHR24559">
    <property type="entry name" value="TRANSPOSON TY3-I GAG-POL POLYPROTEIN"/>
    <property type="match status" value="1"/>
</dbReference>
<feature type="transmembrane region" description="Helical" evidence="1">
    <location>
        <begin position="149"/>
        <end position="174"/>
    </location>
</feature>
<gene>
    <name evidence="2" type="ORF">V5799_030996</name>
</gene>
<dbReference type="PANTHER" id="PTHR24559:SF444">
    <property type="entry name" value="REVERSE TRANSCRIPTASE DOMAIN-CONTAINING PROTEIN"/>
    <property type="match status" value="1"/>
</dbReference>
<organism evidence="2 3">
    <name type="scientific">Amblyomma americanum</name>
    <name type="common">Lone star tick</name>
    <dbReference type="NCBI Taxonomy" id="6943"/>
    <lineage>
        <taxon>Eukaryota</taxon>
        <taxon>Metazoa</taxon>
        <taxon>Ecdysozoa</taxon>
        <taxon>Arthropoda</taxon>
        <taxon>Chelicerata</taxon>
        <taxon>Arachnida</taxon>
        <taxon>Acari</taxon>
        <taxon>Parasitiformes</taxon>
        <taxon>Ixodida</taxon>
        <taxon>Ixodoidea</taxon>
        <taxon>Ixodidae</taxon>
        <taxon>Amblyomminae</taxon>
        <taxon>Amblyomma</taxon>
    </lineage>
</organism>
<reference evidence="2 3" key="1">
    <citation type="journal article" date="2023" name="Arcadia Sci">
        <title>De novo assembly of a long-read Amblyomma americanum tick genome.</title>
        <authorList>
            <person name="Chou S."/>
            <person name="Poskanzer K.E."/>
            <person name="Rollins M."/>
            <person name="Thuy-Boun P.S."/>
        </authorList>
    </citation>
    <scope>NUCLEOTIDE SEQUENCE [LARGE SCALE GENOMIC DNA]</scope>
    <source>
        <strain evidence="2">F_SG_1</strain>
        <tissue evidence="2">Salivary glands</tissue>
    </source>
</reference>
<accession>A0AAQ4EM55</accession>
<protein>
    <submittedName>
        <fullName evidence="2">Uncharacterized protein</fullName>
    </submittedName>
</protein>